<dbReference type="PROSITE" id="PS51217">
    <property type="entry name" value="UVRD_HELICASE_CTER"/>
    <property type="match status" value="1"/>
</dbReference>
<dbReference type="InterPro" id="IPR014017">
    <property type="entry name" value="DNA_helicase_UvrD-like_C"/>
</dbReference>
<evidence type="ECO:0000256" key="2">
    <source>
        <dbReference type="ARBA" id="ARBA00022741"/>
    </source>
</evidence>
<dbReference type="PANTHER" id="PTHR11070">
    <property type="entry name" value="UVRD / RECB / PCRA DNA HELICASE FAMILY MEMBER"/>
    <property type="match status" value="1"/>
</dbReference>
<dbReference type="Gene3D" id="3.90.320.10">
    <property type="match status" value="1"/>
</dbReference>
<dbReference type="PANTHER" id="PTHR11070:SF2">
    <property type="entry name" value="ATP-DEPENDENT DNA HELICASE SRS2"/>
    <property type="match status" value="1"/>
</dbReference>
<keyword evidence="2 14" id="KW-0547">Nucleotide-binding</keyword>
<feature type="binding site" evidence="14">
    <location>
        <begin position="23"/>
        <end position="30"/>
    </location>
    <ligand>
        <name>ATP</name>
        <dbReference type="ChEBI" id="CHEBI:30616"/>
    </ligand>
</feature>
<evidence type="ECO:0000313" key="17">
    <source>
        <dbReference type="EMBL" id="OMD42682.1"/>
    </source>
</evidence>
<evidence type="ECO:0000256" key="12">
    <source>
        <dbReference type="ARBA" id="ARBA00034808"/>
    </source>
</evidence>
<keyword evidence="7 14" id="KW-0067">ATP-binding</keyword>
<keyword evidence="4 14" id="KW-0378">Hydrolase</keyword>
<dbReference type="SUPFAM" id="SSF52540">
    <property type="entry name" value="P-loop containing nucleoside triphosphate hydrolases"/>
    <property type="match status" value="1"/>
</dbReference>
<keyword evidence="8" id="KW-0238">DNA-binding</keyword>
<dbReference type="EMBL" id="MPTC01000004">
    <property type="protein sequence ID" value="OMD42682.1"/>
    <property type="molecule type" value="Genomic_DNA"/>
</dbReference>
<dbReference type="GO" id="GO:0000725">
    <property type="term" value="P:recombinational repair"/>
    <property type="evidence" value="ECO:0007669"/>
    <property type="project" value="TreeGrafter"/>
</dbReference>
<dbReference type="EC" id="5.6.2.4" evidence="12"/>
<gene>
    <name evidence="17" type="ORF">BSK52_07730</name>
</gene>
<keyword evidence="5 14" id="KW-0347">Helicase</keyword>
<evidence type="ECO:0000256" key="10">
    <source>
        <dbReference type="ARBA" id="ARBA00023235"/>
    </source>
</evidence>
<organism evidence="17 18">
    <name type="scientific">Paenibacillus odorifer</name>
    <dbReference type="NCBI Taxonomy" id="189426"/>
    <lineage>
        <taxon>Bacteria</taxon>
        <taxon>Bacillati</taxon>
        <taxon>Bacillota</taxon>
        <taxon>Bacilli</taxon>
        <taxon>Bacillales</taxon>
        <taxon>Paenibacillaceae</taxon>
        <taxon>Paenibacillus</taxon>
    </lineage>
</organism>
<dbReference type="GO" id="GO:0003677">
    <property type="term" value="F:DNA binding"/>
    <property type="evidence" value="ECO:0007669"/>
    <property type="project" value="UniProtKB-KW"/>
</dbReference>
<dbReference type="SUPFAM" id="SSF52980">
    <property type="entry name" value="Restriction endonuclease-like"/>
    <property type="match status" value="1"/>
</dbReference>
<name>A0A1R0Y5W1_9BACL</name>
<keyword evidence="10" id="KW-0413">Isomerase</keyword>
<keyword evidence="6" id="KW-0269">Exonuclease</keyword>
<keyword evidence="1" id="KW-0540">Nuclease</keyword>
<evidence type="ECO:0000313" key="18">
    <source>
        <dbReference type="Proteomes" id="UP000187439"/>
    </source>
</evidence>
<dbReference type="InterPro" id="IPR014016">
    <property type="entry name" value="UvrD-like_ATP-bd"/>
</dbReference>
<evidence type="ECO:0000259" key="16">
    <source>
        <dbReference type="PROSITE" id="PS51217"/>
    </source>
</evidence>
<dbReference type="InterPro" id="IPR038726">
    <property type="entry name" value="PDDEXK_AddAB-type"/>
</dbReference>
<dbReference type="InterPro" id="IPR011604">
    <property type="entry name" value="PDDEXK-like_dom_sf"/>
</dbReference>
<dbReference type="GO" id="GO:0043138">
    <property type="term" value="F:3'-5' DNA helicase activity"/>
    <property type="evidence" value="ECO:0007669"/>
    <property type="project" value="UniProtKB-EC"/>
</dbReference>
<evidence type="ECO:0000259" key="15">
    <source>
        <dbReference type="PROSITE" id="PS51198"/>
    </source>
</evidence>
<comment type="catalytic activity">
    <reaction evidence="11">
        <text>Couples ATP hydrolysis with the unwinding of duplex DNA by translocating in the 3'-5' direction.</text>
        <dbReference type="EC" id="5.6.2.4"/>
    </reaction>
</comment>
<dbReference type="InterPro" id="IPR000212">
    <property type="entry name" value="DNA_helicase_UvrD/REP"/>
</dbReference>
<dbReference type="GO" id="GO:0005524">
    <property type="term" value="F:ATP binding"/>
    <property type="evidence" value="ECO:0007669"/>
    <property type="project" value="UniProtKB-UniRule"/>
</dbReference>
<dbReference type="Pfam" id="PF12705">
    <property type="entry name" value="PDDEXK_1"/>
    <property type="match status" value="1"/>
</dbReference>
<dbReference type="Gene3D" id="3.40.50.300">
    <property type="entry name" value="P-loop containing nucleotide triphosphate hydrolases"/>
    <property type="match status" value="4"/>
</dbReference>
<dbReference type="InterPro" id="IPR011335">
    <property type="entry name" value="Restrct_endonuc-II-like"/>
</dbReference>
<evidence type="ECO:0000256" key="8">
    <source>
        <dbReference type="ARBA" id="ARBA00023125"/>
    </source>
</evidence>
<evidence type="ECO:0000256" key="1">
    <source>
        <dbReference type="ARBA" id="ARBA00022722"/>
    </source>
</evidence>
<feature type="domain" description="UvrD-like helicase C-terminal" evidence="16">
    <location>
        <begin position="457"/>
        <end position="739"/>
    </location>
</feature>
<dbReference type="OrthoDB" id="9810135at2"/>
<dbReference type="Proteomes" id="UP000187439">
    <property type="component" value="Unassembled WGS sequence"/>
</dbReference>
<evidence type="ECO:0000256" key="5">
    <source>
        <dbReference type="ARBA" id="ARBA00022806"/>
    </source>
</evidence>
<dbReference type="InterPro" id="IPR027417">
    <property type="entry name" value="P-loop_NTPase"/>
</dbReference>
<comment type="catalytic activity">
    <reaction evidence="13">
        <text>ATP + H2O = ADP + phosphate + H(+)</text>
        <dbReference type="Rhea" id="RHEA:13065"/>
        <dbReference type="ChEBI" id="CHEBI:15377"/>
        <dbReference type="ChEBI" id="CHEBI:15378"/>
        <dbReference type="ChEBI" id="CHEBI:30616"/>
        <dbReference type="ChEBI" id="CHEBI:43474"/>
        <dbReference type="ChEBI" id="CHEBI:456216"/>
        <dbReference type="EC" id="5.6.2.4"/>
    </reaction>
</comment>
<accession>A0A1R0Y5W1</accession>
<feature type="domain" description="UvrD-like helicase ATP-binding" evidence="15">
    <location>
        <begin position="2"/>
        <end position="433"/>
    </location>
</feature>
<keyword evidence="3" id="KW-0227">DNA damage</keyword>
<dbReference type="RefSeq" id="WP_076118195.1">
    <property type="nucleotide sequence ID" value="NZ_MPTC01000004.1"/>
</dbReference>
<evidence type="ECO:0000256" key="14">
    <source>
        <dbReference type="PROSITE-ProRule" id="PRU00560"/>
    </source>
</evidence>
<evidence type="ECO:0000256" key="13">
    <source>
        <dbReference type="ARBA" id="ARBA00048988"/>
    </source>
</evidence>
<reference evidence="17 18" key="1">
    <citation type="submission" date="2016-10" db="EMBL/GenBank/DDBJ databases">
        <title>Paenibacillus species isolates.</title>
        <authorList>
            <person name="Beno S.M."/>
        </authorList>
    </citation>
    <scope>NUCLEOTIDE SEQUENCE [LARGE SCALE GENOMIC DNA]</scope>
    <source>
        <strain evidence="17 18">FSL H7-0710</strain>
    </source>
</reference>
<evidence type="ECO:0000256" key="11">
    <source>
        <dbReference type="ARBA" id="ARBA00034617"/>
    </source>
</evidence>
<evidence type="ECO:0000256" key="4">
    <source>
        <dbReference type="ARBA" id="ARBA00022801"/>
    </source>
</evidence>
<evidence type="ECO:0000256" key="3">
    <source>
        <dbReference type="ARBA" id="ARBA00022763"/>
    </source>
</evidence>
<protein>
    <recommendedName>
        <fullName evidence="12">DNA 3'-5' helicase</fullName>
        <ecNumber evidence="12">5.6.2.4</ecNumber>
    </recommendedName>
</protein>
<proteinExistence type="predicted"/>
<keyword evidence="9" id="KW-0234">DNA repair</keyword>
<comment type="caution">
    <text evidence="17">The sequence shown here is derived from an EMBL/GenBank/DDBJ whole genome shotgun (WGS) entry which is preliminary data.</text>
</comment>
<evidence type="ECO:0000256" key="6">
    <source>
        <dbReference type="ARBA" id="ARBA00022839"/>
    </source>
</evidence>
<dbReference type="AlphaFoldDB" id="A0A1R0Y5W1"/>
<evidence type="ECO:0000256" key="9">
    <source>
        <dbReference type="ARBA" id="ARBA00023204"/>
    </source>
</evidence>
<dbReference type="Pfam" id="PF00580">
    <property type="entry name" value="UvrD-helicase"/>
    <property type="match status" value="1"/>
</dbReference>
<dbReference type="GO" id="GO:0004527">
    <property type="term" value="F:exonuclease activity"/>
    <property type="evidence" value="ECO:0007669"/>
    <property type="project" value="UniProtKB-KW"/>
</dbReference>
<sequence>MVDDHTARERIVEGLDRTLLVEAGAGSGKTTSLVGRMIALIDSGSAVAEQIAAITFTRKAADELKSRFSLELERQIRNAVEPRKDLLQRALKEIDRCYIGTIHSFCGRLLRERPIEARLDPMFREIEEDEAELLREQCWDEYLVSLIENGQDNIMASLTSLQVNVEDLRQVYKRVCDYTDVHIETVSSPRPDFDLIRLSLPEMMEEANRYIPMQKPEQGWDALQTLVRDGRRMIKLHGLHDDMRVLQLALMFERKIDATLRRWTDSAKAKEFKVMFQDWQSRVLIPFLCAWRECLYPQLIDFVRPAVAFGERKRRELGLLDFQDLLMRATALLREHEHVRRFFANRYTRLFVDEFQDTDPIQAELMFLLTGDDPRESDWRRITPKPGSLFVVGDPKQSIYRFRRADISTYNWVKNKIRSCGEVLQLSANFRSVHHLGQFTNDEFKDRFPDIETEHQAAFVSMDTRTDNPNTGAQHGVYTITHGKMAGGKAAIAEADADRVARYIAWACSGQLKIQEKQPGIDGGLLERDATPSDFLILLKRREFIHLYAAKLEQYGVPSITAGSSAMYEEIDALALLVSCLNDPGDQVSLLAVLKGILFSVSDNALFHYKMQEFPITYTYLPNQLEVGEKALPVYEALQRLAEYAEMIRKMPALSALIHIIEDLGMIPLVAVRQTGRARAGTLIKLLHLLHKDSLVAASWPELCSYILRVVKEAKLECGDLFAGGQDAVRIMNLHKAKGLEAPVVLLACPCGESDHDASEHVDRMGDLASGYFSITRRKGYQEEMIAHPPGWAELVEKERYYMNAEKERLLYVAATRAKQLMIISRYPDRPAIDPWSSFESGIQEGSELKDPVVMPGISARYEVQHDEVADEASGREWRNSLSLPTYRKASVTEMTKAGAVQPPRPLAGRGMAFGSVVHRCIELLGNGREPEQMDLHIRMIAEEESMDEVLIPEVLRMLNDVVNHPLWLRSLTAKRRVHELSLRTMRTDLDLDQLGEGLAVGSTVKALYLKGVIDFLFEEEDGWVVVDFKTDVYEEGQLQAFVEFYRPQVKAYREELERGFGLRVKEIGLYFLDRNEYVSL</sequence>
<dbReference type="PROSITE" id="PS51198">
    <property type="entry name" value="UVRD_HELICASE_ATP_BIND"/>
    <property type="match status" value="1"/>
</dbReference>
<evidence type="ECO:0000256" key="7">
    <source>
        <dbReference type="ARBA" id="ARBA00022840"/>
    </source>
</evidence>
<dbReference type="Pfam" id="PF13361">
    <property type="entry name" value="UvrD_C"/>
    <property type="match status" value="1"/>
</dbReference>